<dbReference type="PANTHER" id="PTHR40031">
    <property type="entry name" value="HYPOTHETICAL MEMBRANE SPANNING PROTEIN"/>
    <property type="match status" value="1"/>
</dbReference>
<dbReference type="EMBL" id="UOFG01000003">
    <property type="protein sequence ID" value="VAW57872.1"/>
    <property type="molecule type" value="Genomic_DNA"/>
</dbReference>
<feature type="transmembrane region" description="Helical" evidence="1">
    <location>
        <begin position="25"/>
        <end position="45"/>
    </location>
</feature>
<proteinExistence type="predicted"/>
<dbReference type="Pfam" id="PF04307">
    <property type="entry name" value="YdjM"/>
    <property type="match status" value="1"/>
</dbReference>
<keyword evidence="1" id="KW-1133">Transmembrane helix</keyword>
<sequence>MDPISQACFGASLSQSLTRNKASQMSAMIIGALAGMAPDLDVLIYSSNDPLLFLEFHRQFTHSLFFIPFGALICALVFYAVLQTKWLKTALSFKQVYIFSFLGYATHGLLDACTSYGTQLYWPFSNARIAWNTVSIIDPLFTLPVIFLVVLAVLKHKINYARAGFAWAIIYLATGLIQNHRAETAAYELAQFRGHQIERLHVKPGFGNRHLWKSIYEYKGRYYVDAIKLLWSTEYYYGSSIEKLNVRRDYPWLPENSQQRKDIERFRWFSDNYLALNPENKNTIMDVRYSFLPNSIKIMWGIELNEQEIREGKTDRHIKYNIDRNLSRKVREEYIDMLF</sequence>
<protein>
    <submittedName>
        <fullName evidence="2">Integral membrane protein</fullName>
    </submittedName>
</protein>
<dbReference type="AlphaFoldDB" id="A0A3B0X323"/>
<evidence type="ECO:0000313" key="2">
    <source>
        <dbReference type="EMBL" id="VAW57872.1"/>
    </source>
</evidence>
<feature type="transmembrane region" description="Helical" evidence="1">
    <location>
        <begin position="129"/>
        <end position="154"/>
    </location>
</feature>
<reference evidence="2" key="1">
    <citation type="submission" date="2018-06" db="EMBL/GenBank/DDBJ databases">
        <authorList>
            <person name="Zhirakovskaya E."/>
        </authorList>
    </citation>
    <scope>NUCLEOTIDE SEQUENCE</scope>
</reference>
<gene>
    <name evidence="2" type="ORF">MNBD_GAMMA11-1285</name>
</gene>
<evidence type="ECO:0000256" key="1">
    <source>
        <dbReference type="SAM" id="Phobius"/>
    </source>
</evidence>
<dbReference type="PANTHER" id="PTHR40031:SF1">
    <property type="entry name" value="MEMBRANE-BOUND METAL-DEPENDENT HYDROLASE"/>
    <property type="match status" value="1"/>
</dbReference>
<feature type="transmembrane region" description="Helical" evidence="1">
    <location>
        <begin position="96"/>
        <end position="117"/>
    </location>
</feature>
<name>A0A3B0X323_9ZZZZ</name>
<organism evidence="2">
    <name type="scientific">hydrothermal vent metagenome</name>
    <dbReference type="NCBI Taxonomy" id="652676"/>
    <lineage>
        <taxon>unclassified sequences</taxon>
        <taxon>metagenomes</taxon>
        <taxon>ecological metagenomes</taxon>
    </lineage>
</organism>
<feature type="transmembrane region" description="Helical" evidence="1">
    <location>
        <begin position="65"/>
        <end position="84"/>
    </location>
</feature>
<accession>A0A3B0X323</accession>
<dbReference type="InterPro" id="IPR053170">
    <property type="entry name" value="Transcription_regulator"/>
</dbReference>
<keyword evidence="1" id="KW-0812">Transmembrane</keyword>
<dbReference type="InterPro" id="IPR007404">
    <property type="entry name" value="YdjM-like"/>
</dbReference>
<keyword evidence="1" id="KW-0472">Membrane</keyword>